<keyword evidence="1" id="KW-0805">Transcription regulation</keyword>
<reference evidence="5 6" key="1">
    <citation type="submission" date="2020-08" db="EMBL/GenBank/DDBJ databases">
        <title>Genomic Encyclopedia of Type Strains, Phase IV (KMG-IV): sequencing the most valuable type-strain genomes for metagenomic binning, comparative biology and taxonomic classification.</title>
        <authorList>
            <person name="Goeker M."/>
        </authorList>
    </citation>
    <scope>NUCLEOTIDE SEQUENCE [LARGE SCALE GENOMIC DNA]</scope>
    <source>
        <strain evidence="5 6">DSM 25966</strain>
    </source>
</reference>
<feature type="domain" description="HTH araC/xylS-type" evidence="4">
    <location>
        <begin position="233"/>
        <end position="333"/>
    </location>
</feature>
<protein>
    <submittedName>
        <fullName evidence="5">AraC-like DNA-binding protein</fullName>
    </submittedName>
</protein>
<dbReference type="PANTHER" id="PTHR46796">
    <property type="entry name" value="HTH-TYPE TRANSCRIPTIONAL ACTIVATOR RHAS-RELATED"/>
    <property type="match status" value="1"/>
</dbReference>
<dbReference type="Proteomes" id="UP000553963">
    <property type="component" value="Unassembled WGS sequence"/>
</dbReference>
<organism evidence="5 6">
    <name type="scientific">Kaistia hirudinis</name>
    <dbReference type="NCBI Taxonomy" id="1293440"/>
    <lineage>
        <taxon>Bacteria</taxon>
        <taxon>Pseudomonadati</taxon>
        <taxon>Pseudomonadota</taxon>
        <taxon>Alphaproteobacteria</taxon>
        <taxon>Hyphomicrobiales</taxon>
        <taxon>Kaistiaceae</taxon>
        <taxon>Kaistia</taxon>
    </lineage>
</organism>
<dbReference type="PROSITE" id="PS01124">
    <property type="entry name" value="HTH_ARAC_FAMILY_2"/>
    <property type="match status" value="1"/>
</dbReference>
<dbReference type="InterPro" id="IPR018062">
    <property type="entry name" value="HTH_AraC-typ_CS"/>
</dbReference>
<dbReference type="SUPFAM" id="SSF46689">
    <property type="entry name" value="Homeodomain-like"/>
    <property type="match status" value="2"/>
</dbReference>
<dbReference type="GO" id="GO:0043565">
    <property type="term" value="F:sequence-specific DNA binding"/>
    <property type="evidence" value="ECO:0007669"/>
    <property type="project" value="InterPro"/>
</dbReference>
<dbReference type="InterPro" id="IPR018060">
    <property type="entry name" value="HTH_AraC"/>
</dbReference>
<dbReference type="SMART" id="SM00342">
    <property type="entry name" value="HTH_ARAC"/>
    <property type="match status" value="1"/>
</dbReference>
<dbReference type="RefSeq" id="WP_183400081.1">
    <property type="nucleotide sequence ID" value="NZ_JACIDS010000004.1"/>
</dbReference>
<dbReference type="Pfam" id="PF14525">
    <property type="entry name" value="AraC_binding_2"/>
    <property type="match status" value="1"/>
</dbReference>
<dbReference type="AlphaFoldDB" id="A0A840AVI7"/>
<dbReference type="Gene3D" id="1.10.10.60">
    <property type="entry name" value="Homeodomain-like"/>
    <property type="match status" value="1"/>
</dbReference>
<dbReference type="InterPro" id="IPR050204">
    <property type="entry name" value="AraC_XylS_family_regulators"/>
</dbReference>
<dbReference type="GO" id="GO:0003700">
    <property type="term" value="F:DNA-binding transcription factor activity"/>
    <property type="evidence" value="ECO:0007669"/>
    <property type="project" value="InterPro"/>
</dbReference>
<dbReference type="InterPro" id="IPR035418">
    <property type="entry name" value="AraC-bd_2"/>
</dbReference>
<dbReference type="EMBL" id="JACIDS010000004">
    <property type="protein sequence ID" value="MBB3932455.1"/>
    <property type="molecule type" value="Genomic_DNA"/>
</dbReference>
<evidence type="ECO:0000313" key="5">
    <source>
        <dbReference type="EMBL" id="MBB3932455.1"/>
    </source>
</evidence>
<evidence type="ECO:0000259" key="4">
    <source>
        <dbReference type="PROSITE" id="PS01124"/>
    </source>
</evidence>
<accession>A0A840AVI7</accession>
<proteinExistence type="predicted"/>
<dbReference type="InterPro" id="IPR009057">
    <property type="entry name" value="Homeodomain-like_sf"/>
</dbReference>
<evidence type="ECO:0000256" key="2">
    <source>
        <dbReference type="ARBA" id="ARBA00023125"/>
    </source>
</evidence>
<comment type="caution">
    <text evidence="5">The sequence shown here is derived from an EMBL/GenBank/DDBJ whole genome shotgun (WGS) entry which is preliminary data.</text>
</comment>
<keyword evidence="3" id="KW-0804">Transcription</keyword>
<evidence type="ECO:0000256" key="3">
    <source>
        <dbReference type="ARBA" id="ARBA00023163"/>
    </source>
</evidence>
<keyword evidence="2 5" id="KW-0238">DNA-binding</keyword>
<evidence type="ECO:0000313" key="6">
    <source>
        <dbReference type="Proteomes" id="UP000553963"/>
    </source>
</evidence>
<sequence length="338" mass="36873">MLPLNDSRILAQAINKPLDRFPVIRTENVDEMKATIAEYYGDVRLEVSGNSDFRAHGNHCQLSRVGISYASYGAAVSHFYPSLSPSYAVPLAAAGAGWGKSAGRAIGVNRRQTLIGSPGMPGELHVGPEFEELTVQLDASAVRQALAGLLGTEIASDLGFEPVLNLEDPTNRLWRRLLQFLIDEVEAGDGELPLAALGEIEQALIVMFLKANPHRYSARLHGQPVAAAPRQVRLAEEYIEAHWDQPISVELLSQLSGVSARSLFDSFRKSRGYSPMAFVKQVRLRHARQMLLSRDADTTVAKVAFLCGFGNLGNFAKDFRDTFGELPSQTLKRVSGGG</sequence>
<keyword evidence="6" id="KW-1185">Reference proteome</keyword>
<gene>
    <name evidence="5" type="ORF">GGR25_003513</name>
</gene>
<dbReference type="Pfam" id="PF12833">
    <property type="entry name" value="HTH_18"/>
    <property type="match status" value="1"/>
</dbReference>
<evidence type="ECO:0000256" key="1">
    <source>
        <dbReference type="ARBA" id="ARBA00023015"/>
    </source>
</evidence>
<dbReference type="PROSITE" id="PS00041">
    <property type="entry name" value="HTH_ARAC_FAMILY_1"/>
    <property type="match status" value="1"/>
</dbReference>
<name>A0A840AVI7_9HYPH</name>
<dbReference type="PANTHER" id="PTHR46796:SF12">
    <property type="entry name" value="HTH-TYPE DNA-BINDING TRANSCRIPTIONAL ACTIVATOR EUTR"/>
    <property type="match status" value="1"/>
</dbReference>